<reference evidence="2 3" key="1">
    <citation type="journal article" date="2023" name="J. Phycol.">
        <title>Chrysosporum ovalisporum is synonymous with the true-branching cyanobacterium Umezakia natans (Nostocales/Aphanizomenonaceae).</title>
        <authorList>
            <person name="McGregor G.B."/>
            <person name="Sendall B.C."/>
            <person name="Niiyama Y."/>
            <person name="Tuji A."/>
            <person name="Willis A."/>
        </authorList>
    </citation>
    <scope>NUCLEOTIDE SEQUENCE [LARGE SCALE GENOMIC DNA]</scope>
    <source>
        <strain evidence="2 3">CS-531</strain>
    </source>
</reference>
<feature type="region of interest" description="Disordered" evidence="1">
    <location>
        <begin position="37"/>
        <end position="61"/>
    </location>
</feature>
<dbReference type="RefSeq" id="WP_280801659.1">
    <property type="nucleotide sequence ID" value="NZ_JANQDF010000064.1"/>
</dbReference>
<proteinExistence type="predicted"/>
<evidence type="ECO:0000256" key="1">
    <source>
        <dbReference type="SAM" id="MobiDB-lite"/>
    </source>
</evidence>
<organism evidence="2 3">
    <name type="scientific">Anabaenopsis tanganyikae CS-531</name>
    <dbReference type="NCBI Taxonomy" id="2785304"/>
    <lineage>
        <taxon>Bacteria</taxon>
        <taxon>Bacillati</taxon>
        <taxon>Cyanobacteriota</taxon>
        <taxon>Cyanophyceae</taxon>
        <taxon>Nostocales</taxon>
        <taxon>Nodulariaceae</taxon>
        <taxon>Anabaenopsis</taxon>
        <taxon>Anabaenopsis tanganyikae</taxon>
    </lineage>
</organism>
<dbReference type="Proteomes" id="UP001159386">
    <property type="component" value="Unassembled WGS sequence"/>
</dbReference>
<dbReference type="EMBL" id="JANQDF010000064">
    <property type="protein sequence ID" value="MDH6105592.1"/>
    <property type="molecule type" value="Genomic_DNA"/>
</dbReference>
<accession>A0ABT6KD28</accession>
<feature type="compositionally biased region" description="Basic and acidic residues" evidence="1">
    <location>
        <begin position="45"/>
        <end position="61"/>
    </location>
</feature>
<sequence>MSVAIYLTPSRIYPTLAIRQGLETPDSRWSKLLRFHSRSHHHRNHPESPEEKYHIETRNED</sequence>
<evidence type="ECO:0000313" key="3">
    <source>
        <dbReference type="Proteomes" id="UP001159386"/>
    </source>
</evidence>
<gene>
    <name evidence="2" type="ORF">NWP22_06880</name>
</gene>
<name>A0ABT6KD28_9CYAN</name>
<keyword evidence="3" id="KW-1185">Reference proteome</keyword>
<evidence type="ECO:0000313" key="2">
    <source>
        <dbReference type="EMBL" id="MDH6105592.1"/>
    </source>
</evidence>
<comment type="caution">
    <text evidence="2">The sequence shown here is derived from an EMBL/GenBank/DDBJ whole genome shotgun (WGS) entry which is preliminary data.</text>
</comment>
<protein>
    <submittedName>
        <fullName evidence="2">Uncharacterized protein</fullName>
    </submittedName>
</protein>